<gene>
    <name evidence="1" type="ORF">EEDITHA_LOCUS4098</name>
</gene>
<dbReference type="EMBL" id="CAKOGL010000007">
    <property type="protein sequence ID" value="CAH2087886.1"/>
    <property type="molecule type" value="Genomic_DNA"/>
</dbReference>
<keyword evidence="2" id="KW-1185">Reference proteome</keyword>
<comment type="caution">
    <text evidence="1">The sequence shown here is derived from an EMBL/GenBank/DDBJ whole genome shotgun (WGS) entry which is preliminary data.</text>
</comment>
<organism evidence="1 2">
    <name type="scientific">Euphydryas editha</name>
    <name type="common">Edith's checkerspot</name>
    <dbReference type="NCBI Taxonomy" id="104508"/>
    <lineage>
        <taxon>Eukaryota</taxon>
        <taxon>Metazoa</taxon>
        <taxon>Ecdysozoa</taxon>
        <taxon>Arthropoda</taxon>
        <taxon>Hexapoda</taxon>
        <taxon>Insecta</taxon>
        <taxon>Pterygota</taxon>
        <taxon>Neoptera</taxon>
        <taxon>Endopterygota</taxon>
        <taxon>Lepidoptera</taxon>
        <taxon>Glossata</taxon>
        <taxon>Ditrysia</taxon>
        <taxon>Papilionoidea</taxon>
        <taxon>Nymphalidae</taxon>
        <taxon>Nymphalinae</taxon>
        <taxon>Euphydryas</taxon>
    </lineage>
</organism>
<evidence type="ECO:0000313" key="1">
    <source>
        <dbReference type="EMBL" id="CAH2087886.1"/>
    </source>
</evidence>
<accession>A0AAU9TL99</accession>
<name>A0AAU9TL99_EUPED</name>
<proteinExistence type="predicted"/>
<dbReference type="Proteomes" id="UP001153954">
    <property type="component" value="Unassembled WGS sequence"/>
</dbReference>
<protein>
    <submittedName>
        <fullName evidence="1">Uncharacterized protein</fullName>
    </submittedName>
</protein>
<evidence type="ECO:0000313" key="2">
    <source>
        <dbReference type="Proteomes" id="UP001153954"/>
    </source>
</evidence>
<reference evidence="1" key="1">
    <citation type="submission" date="2022-03" db="EMBL/GenBank/DDBJ databases">
        <authorList>
            <person name="Tunstrom K."/>
        </authorList>
    </citation>
    <scope>NUCLEOTIDE SEQUENCE</scope>
</reference>
<dbReference type="AlphaFoldDB" id="A0AAU9TL99"/>
<sequence length="601" mass="68935">MSAFVTNLDLYCALKSGGAGFKNTINLYNILVERIGIELSSEDISIIKSFCHNFTSNISKRWSASSRTQKTFLNQNSHWLESEIVWPKCKNIDLKNVFNVNTDEDVSTIGTEEVDVYQSSSSMHKKLFKELSDRQKKRRSLTLLDHSEEELVHALCAKLKLSNKTKLATIIKELFQNEEKCEIVDKLLFTHNTEKLCLPDDKTLALYTSCNLSKWQYRNLRFILASENIFVLPSYQKLLETKKTCYPSEGDITVTESGVKIRLQSLLDLTINRILKEENASINEEICNLVPTIVENLEIHHDLYMTMIDGKISTVVSNTSSAAVCNICGTPPSKMNDLDFVSKQPIRNDMYKYGLSSLHMWIRCMECILHISYNLDFKKWAARSDDKLLKDSKKKMTQNEFRERTGLLIDIVKQGFGTTNDGNTARRFFTNFELSAEITGIHPDLIKRFAVILQTISSGQLINTSLFREYCRETAILYINLYTWYYMPSSVHKLLLHGADICESFSFIPIGMLSEEASEARNKDFRNVRLAHTRKIGRVQTNLDIIHNFLISSDPFITHIKPKFVRSQKKLFPEASALILNNELLSEETEISQENVDPNIM</sequence>